<evidence type="ECO:0000313" key="2">
    <source>
        <dbReference type="Proteomes" id="UP000422648"/>
    </source>
</evidence>
<proteinExistence type="predicted"/>
<name>A0A5S9C173_9CAUD</name>
<evidence type="ECO:0000313" key="1">
    <source>
        <dbReference type="EMBL" id="BBI90624.1"/>
    </source>
</evidence>
<dbReference type="Proteomes" id="UP000422648">
    <property type="component" value="Segment"/>
</dbReference>
<accession>A0A5S9C173</accession>
<reference evidence="1 2" key="1">
    <citation type="journal article" date="2019" name="Arch. Virol.">
        <title>A novel jumbo Tenacibaculum maritimum lytic phage with head-fiber-like appendages.</title>
        <authorList>
            <person name="Kawato Y."/>
            <person name="Istiqomah I."/>
            <person name="Gaafar A.Y."/>
            <person name="Hanaoka M."/>
            <person name="Ishimaru K."/>
            <person name="Yasuike M."/>
            <person name="Nishiki I."/>
            <person name="Nakamura Y."/>
            <person name="Fujiwara A."/>
            <person name="Nakai T."/>
        </authorList>
    </citation>
    <scope>NUCLEOTIDE SEQUENCE [LARGE SCALE GENOMIC DNA]</scope>
    <source>
        <strain evidence="1 2">PTm1</strain>
    </source>
</reference>
<dbReference type="EMBL" id="AP019524">
    <property type="protein sequence ID" value="BBI90624.1"/>
    <property type="molecule type" value="Genomic_DNA"/>
</dbReference>
<sequence length="219" mass="24310">MKLRVLQVGSENQVKIKKATSSVVVETFSGVENESVISVTEENTTPKLNDILTAQVDVTGFSDLMLTDALNVVNVYDETRQRLENTYAILQTTADGTKQLSFVIGGATGEVKETKLKKGEYFIDVAMMVEDKSISMDAYTFMVARVQSVEKELSDIQEVIYGDCVQRVNNLLREGTPIKDVKNSVREYFEPLDGTKLEDLSNKVIAEINLAVAKQAEQI</sequence>
<dbReference type="RefSeq" id="YP_009873916.1">
    <property type="nucleotide sequence ID" value="NC_049340.1"/>
</dbReference>
<dbReference type="GeneID" id="55803037"/>
<organism evidence="1 2">
    <name type="scientific">Tenacibaculum phage PTm1</name>
    <dbReference type="NCBI Taxonomy" id="2547425"/>
    <lineage>
        <taxon>Viruses</taxon>
        <taxon>Duplodnaviria</taxon>
        <taxon>Heunggongvirae</taxon>
        <taxon>Uroviricota</taxon>
        <taxon>Caudoviricetes</taxon>
        <taxon>Shirahamavirus</taxon>
        <taxon>Shirahamavirus PTm1</taxon>
    </lineage>
</organism>
<dbReference type="KEGG" id="vg:55803037"/>
<keyword evidence="2" id="KW-1185">Reference proteome</keyword>
<protein>
    <submittedName>
        <fullName evidence="1">Uncharacterized protein</fullName>
    </submittedName>
</protein>